<keyword evidence="2 7" id="KW-0813">Transport</keyword>
<feature type="transmembrane region" description="Helical" evidence="7">
    <location>
        <begin position="248"/>
        <end position="274"/>
    </location>
</feature>
<evidence type="ECO:0000256" key="1">
    <source>
        <dbReference type="ARBA" id="ARBA00004651"/>
    </source>
</evidence>
<sequence length="289" mass="32045">MSSRPVPGLLPWFACFAVFGLIPLLAALVLSFYSMNPLRPDLTHWIGASNYARAIGSPAFWHALRTTGIFVVGTLPVTLILSYIVAALLGRLRRGEALFRAAIFFPATLSMVVISLVFKSLYAEQGLLNGWLAALGFPRIHWLQDPRLALPSIMAMDVWASVGYYAILILAARKTLPLEQLEAARLEGLRPLQVERRIVLPHVKPVILFVVLLNTIRSFQIFIEVFVLTRGGPLDSTLTLVYHLYERAFYHFEMGYACAIAYILLALVGGILLLQRRFLSRSPAGAAAP</sequence>
<keyword evidence="5 7" id="KW-1133">Transmembrane helix</keyword>
<dbReference type="Proteomes" id="UP000317366">
    <property type="component" value="Unassembled WGS sequence"/>
</dbReference>
<feature type="transmembrane region" description="Helical" evidence="7">
    <location>
        <begin position="97"/>
        <end position="118"/>
    </location>
</feature>
<dbReference type="Gene3D" id="1.10.3720.10">
    <property type="entry name" value="MetI-like"/>
    <property type="match status" value="1"/>
</dbReference>
<proteinExistence type="inferred from homology"/>
<dbReference type="Proteomes" id="UP000319829">
    <property type="component" value="Unassembled WGS sequence"/>
</dbReference>
<keyword evidence="6 7" id="KW-0472">Membrane</keyword>
<evidence type="ECO:0000313" key="11">
    <source>
        <dbReference type="Proteomes" id="UP000317366"/>
    </source>
</evidence>
<dbReference type="PANTHER" id="PTHR30193:SF37">
    <property type="entry name" value="INNER MEMBRANE ABC TRANSPORTER PERMEASE PROTEIN YCJO"/>
    <property type="match status" value="1"/>
</dbReference>
<organism evidence="10 11">
    <name type="scientific">Eiseniibacteriota bacterium</name>
    <dbReference type="NCBI Taxonomy" id="2212470"/>
    <lineage>
        <taxon>Bacteria</taxon>
        <taxon>Candidatus Eiseniibacteriota</taxon>
    </lineage>
</organism>
<comment type="similarity">
    <text evidence="7">Belongs to the binding-protein-dependent transport system permease family.</text>
</comment>
<dbReference type="InterPro" id="IPR051393">
    <property type="entry name" value="ABC_transporter_permease"/>
</dbReference>
<evidence type="ECO:0000259" key="8">
    <source>
        <dbReference type="PROSITE" id="PS50928"/>
    </source>
</evidence>
<comment type="caution">
    <text evidence="10">The sequence shown here is derived from an EMBL/GenBank/DDBJ whole genome shotgun (WGS) entry which is preliminary data.</text>
</comment>
<dbReference type="InterPro" id="IPR000515">
    <property type="entry name" value="MetI-like"/>
</dbReference>
<dbReference type="GO" id="GO:0055085">
    <property type="term" value="P:transmembrane transport"/>
    <property type="evidence" value="ECO:0007669"/>
    <property type="project" value="InterPro"/>
</dbReference>
<keyword evidence="4 7" id="KW-0812">Transmembrane</keyword>
<name>A0A538TFS7_UNCEI</name>
<evidence type="ECO:0000256" key="3">
    <source>
        <dbReference type="ARBA" id="ARBA00022475"/>
    </source>
</evidence>
<evidence type="ECO:0000256" key="4">
    <source>
        <dbReference type="ARBA" id="ARBA00022692"/>
    </source>
</evidence>
<feature type="transmembrane region" description="Helical" evidence="7">
    <location>
        <begin position="68"/>
        <end position="90"/>
    </location>
</feature>
<gene>
    <name evidence="9" type="ORF">E6K74_03025</name>
    <name evidence="10" type="ORF">E6K77_07305</name>
</gene>
<comment type="subcellular location">
    <subcellularLocation>
        <location evidence="1 7">Cell membrane</location>
        <topology evidence="1 7">Multi-pass membrane protein</topology>
    </subcellularLocation>
</comment>
<feature type="transmembrane region" description="Helical" evidence="7">
    <location>
        <begin position="148"/>
        <end position="171"/>
    </location>
</feature>
<dbReference type="AlphaFoldDB" id="A0A538TFS7"/>
<reference evidence="11 12" key="1">
    <citation type="journal article" date="2019" name="Nat. Microbiol.">
        <title>Mediterranean grassland soil C-N compound turnover is dependent on rainfall and depth, and is mediated by genomically divergent microorganisms.</title>
        <authorList>
            <person name="Diamond S."/>
            <person name="Andeer P.F."/>
            <person name="Li Z."/>
            <person name="Crits-Christoph A."/>
            <person name="Burstein D."/>
            <person name="Anantharaman K."/>
            <person name="Lane K.R."/>
            <person name="Thomas B.C."/>
            <person name="Pan C."/>
            <person name="Northen T.R."/>
            <person name="Banfield J.F."/>
        </authorList>
    </citation>
    <scope>NUCLEOTIDE SEQUENCE [LARGE SCALE GENOMIC DNA]</scope>
    <source>
        <strain evidence="9">WS_4</strain>
        <strain evidence="10">WS_7</strain>
    </source>
</reference>
<dbReference type="PROSITE" id="PS50928">
    <property type="entry name" value="ABC_TM1"/>
    <property type="match status" value="1"/>
</dbReference>
<dbReference type="CDD" id="cd06261">
    <property type="entry name" value="TM_PBP2"/>
    <property type="match status" value="1"/>
</dbReference>
<evidence type="ECO:0000256" key="5">
    <source>
        <dbReference type="ARBA" id="ARBA00022989"/>
    </source>
</evidence>
<accession>A0A538TFS7</accession>
<dbReference type="EMBL" id="VBOX01000076">
    <property type="protein sequence ID" value="TMQ62479.1"/>
    <property type="molecule type" value="Genomic_DNA"/>
</dbReference>
<dbReference type="GO" id="GO:0005886">
    <property type="term" value="C:plasma membrane"/>
    <property type="evidence" value="ECO:0007669"/>
    <property type="project" value="UniProtKB-SubCell"/>
</dbReference>
<evidence type="ECO:0000313" key="10">
    <source>
        <dbReference type="EMBL" id="TMQ62479.1"/>
    </source>
</evidence>
<feature type="transmembrane region" description="Helical" evidence="7">
    <location>
        <begin position="206"/>
        <end position="228"/>
    </location>
</feature>
<dbReference type="InterPro" id="IPR035906">
    <property type="entry name" value="MetI-like_sf"/>
</dbReference>
<evidence type="ECO:0000313" key="9">
    <source>
        <dbReference type="EMBL" id="TMQ55539.1"/>
    </source>
</evidence>
<keyword evidence="3" id="KW-1003">Cell membrane</keyword>
<evidence type="ECO:0000256" key="7">
    <source>
        <dbReference type="RuleBase" id="RU363032"/>
    </source>
</evidence>
<dbReference type="PANTHER" id="PTHR30193">
    <property type="entry name" value="ABC TRANSPORTER PERMEASE PROTEIN"/>
    <property type="match status" value="1"/>
</dbReference>
<dbReference type="Pfam" id="PF00528">
    <property type="entry name" value="BPD_transp_1"/>
    <property type="match status" value="1"/>
</dbReference>
<evidence type="ECO:0000256" key="6">
    <source>
        <dbReference type="ARBA" id="ARBA00023136"/>
    </source>
</evidence>
<evidence type="ECO:0000313" key="12">
    <source>
        <dbReference type="Proteomes" id="UP000319829"/>
    </source>
</evidence>
<protein>
    <submittedName>
        <fullName evidence="10">Sugar ABC transporter permease</fullName>
    </submittedName>
</protein>
<feature type="transmembrane region" description="Helical" evidence="7">
    <location>
        <begin position="12"/>
        <end position="33"/>
    </location>
</feature>
<dbReference type="SUPFAM" id="SSF161098">
    <property type="entry name" value="MetI-like"/>
    <property type="match status" value="1"/>
</dbReference>
<dbReference type="EMBL" id="VBOU01000021">
    <property type="protein sequence ID" value="TMQ55539.1"/>
    <property type="molecule type" value="Genomic_DNA"/>
</dbReference>
<evidence type="ECO:0000256" key="2">
    <source>
        <dbReference type="ARBA" id="ARBA00022448"/>
    </source>
</evidence>
<feature type="domain" description="ABC transmembrane type-1" evidence="8">
    <location>
        <begin position="64"/>
        <end position="273"/>
    </location>
</feature>